<dbReference type="Proteomes" id="UP000016569">
    <property type="component" value="Unassembled WGS sequence"/>
</dbReference>
<protein>
    <recommendedName>
        <fullName evidence="3">Glutathione S-transferase domain protein</fullName>
    </recommendedName>
</protein>
<dbReference type="AlphaFoldDB" id="A0A8E0TRN0"/>
<dbReference type="EMBL" id="BATC01000029">
    <property type="protein sequence ID" value="GAD59499.1"/>
    <property type="molecule type" value="Genomic_DNA"/>
</dbReference>
<sequence length="113" mass="12525">MTPAYKILTVSEWAVAEAAGLYEGSDVDRADGFIHLSTDAQLHETARKHYAGRDDLMILTLDADHPPLKALIRWEPSRGGALFPHIYGDLRTEWVMAARPASVDADGRLRIDP</sequence>
<dbReference type="Pfam" id="PF06108">
    <property type="entry name" value="DUF952"/>
    <property type="match status" value="1"/>
</dbReference>
<comment type="caution">
    <text evidence="1">The sequence shown here is derived from an EMBL/GenBank/DDBJ whole genome shotgun (WGS) entry which is preliminary data.</text>
</comment>
<dbReference type="OrthoDB" id="9799937at2"/>
<reference evidence="2" key="1">
    <citation type="journal article" date="2013" name="Genome Announc.">
        <title>Draft Genome Sequence of the Dimorphic Prosthecate Bacterium Brevundimonas abyssalis TAR-001T.</title>
        <authorList>
            <person name="Tsubouchi T."/>
            <person name="Nishi S."/>
            <person name="Usui K."/>
            <person name="Shimane Y."/>
            <person name="Takaki Y."/>
            <person name="Maruyama T."/>
            <person name="Hatada Y."/>
        </authorList>
    </citation>
    <scope>NUCLEOTIDE SEQUENCE [LARGE SCALE GENOMIC DNA]</scope>
    <source>
        <strain evidence="2">TAR-001</strain>
    </source>
</reference>
<dbReference type="Gene3D" id="3.20.170.20">
    <property type="entry name" value="Protein of unknown function DUF952"/>
    <property type="match status" value="1"/>
</dbReference>
<keyword evidence="2" id="KW-1185">Reference proteome</keyword>
<evidence type="ECO:0000313" key="1">
    <source>
        <dbReference type="EMBL" id="GAD59499.1"/>
    </source>
</evidence>
<dbReference type="PANTHER" id="PTHR34129">
    <property type="entry name" value="BLR1139 PROTEIN"/>
    <property type="match status" value="1"/>
</dbReference>
<dbReference type="PANTHER" id="PTHR34129:SF1">
    <property type="entry name" value="DUF952 DOMAIN-CONTAINING PROTEIN"/>
    <property type="match status" value="1"/>
</dbReference>
<dbReference type="RefSeq" id="WP_021697594.1">
    <property type="nucleotide sequence ID" value="NZ_BATC01000029.1"/>
</dbReference>
<accession>A0A8E0TRN0</accession>
<proteinExistence type="predicted"/>
<gene>
    <name evidence="1" type="ORF">MBEBAB_1749</name>
</gene>
<organism evidence="1 2">
    <name type="scientific">Brevundimonas abyssalis TAR-001</name>
    <dbReference type="NCBI Taxonomy" id="1391729"/>
    <lineage>
        <taxon>Bacteria</taxon>
        <taxon>Pseudomonadati</taxon>
        <taxon>Pseudomonadota</taxon>
        <taxon>Alphaproteobacteria</taxon>
        <taxon>Caulobacterales</taxon>
        <taxon>Caulobacteraceae</taxon>
        <taxon>Brevundimonas</taxon>
    </lineage>
</organism>
<dbReference type="SUPFAM" id="SSF56399">
    <property type="entry name" value="ADP-ribosylation"/>
    <property type="match status" value="1"/>
</dbReference>
<dbReference type="InterPro" id="IPR009297">
    <property type="entry name" value="DUF952"/>
</dbReference>
<evidence type="ECO:0000313" key="2">
    <source>
        <dbReference type="Proteomes" id="UP000016569"/>
    </source>
</evidence>
<evidence type="ECO:0008006" key="3">
    <source>
        <dbReference type="Google" id="ProtNLM"/>
    </source>
</evidence>
<name>A0A8E0TRN0_9CAUL</name>